<name>A0AAQ5YA16_AMPOC</name>
<dbReference type="InterPro" id="IPR000494">
    <property type="entry name" value="Rcpt_L-dom"/>
</dbReference>
<organism evidence="29 30">
    <name type="scientific">Amphiprion ocellaris</name>
    <name type="common">Clown anemonefish</name>
    <dbReference type="NCBI Taxonomy" id="80972"/>
    <lineage>
        <taxon>Eukaryota</taxon>
        <taxon>Metazoa</taxon>
        <taxon>Chordata</taxon>
        <taxon>Craniata</taxon>
        <taxon>Vertebrata</taxon>
        <taxon>Euteleostomi</taxon>
        <taxon>Actinopterygii</taxon>
        <taxon>Neopterygii</taxon>
        <taxon>Teleostei</taxon>
        <taxon>Neoteleostei</taxon>
        <taxon>Acanthomorphata</taxon>
        <taxon>Ovalentaria</taxon>
        <taxon>Pomacentridae</taxon>
        <taxon>Amphiprion</taxon>
    </lineage>
</organism>
<evidence type="ECO:0000256" key="1">
    <source>
        <dbReference type="ARBA" id="ARBA00004251"/>
    </source>
</evidence>
<dbReference type="Pfam" id="PF01030">
    <property type="entry name" value="Recep_L_domain"/>
    <property type="match status" value="2"/>
</dbReference>
<feature type="domain" description="Protein kinase" evidence="26">
    <location>
        <begin position="1012"/>
        <end position="1284"/>
    </location>
</feature>
<evidence type="ECO:0000313" key="30">
    <source>
        <dbReference type="Proteomes" id="UP001501940"/>
    </source>
</evidence>
<evidence type="ECO:0000256" key="22">
    <source>
        <dbReference type="RuleBase" id="RU000312"/>
    </source>
</evidence>
<dbReference type="PROSITE" id="PS50853">
    <property type="entry name" value="FN3"/>
    <property type="match status" value="3"/>
</dbReference>
<dbReference type="InterPro" id="IPR017441">
    <property type="entry name" value="Protein_kinase_ATP_BS"/>
</dbReference>
<keyword evidence="3 22" id="KW-0597">Phosphoprotein</keyword>
<feature type="binding site" evidence="20">
    <location>
        <position position="1163"/>
    </location>
    <ligand>
        <name>ATP</name>
        <dbReference type="ChEBI" id="CHEBI:30616"/>
    </ligand>
</feature>
<dbReference type="PROSITE" id="PS51257">
    <property type="entry name" value="PROKAR_LIPOPROTEIN"/>
    <property type="match status" value="1"/>
</dbReference>
<dbReference type="InterPro" id="IPR009030">
    <property type="entry name" value="Growth_fac_rcpt_cys_sf"/>
</dbReference>
<feature type="active site" description="Proton donor/acceptor" evidence="19">
    <location>
        <position position="1145"/>
    </location>
</feature>
<evidence type="ECO:0000259" key="27">
    <source>
        <dbReference type="PROSITE" id="PS50853"/>
    </source>
</evidence>
<dbReference type="PANTHER" id="PTHR24416:SF106">
    <property type="entry name" value="INSULIN-LIKE GROWTH FACTOR 1 RECEPTOR"/>
    <property type="match status" value="1"/>
</dbReference>
<keyword evidence="7 25" id="KW-0732">Signal</keyword>
<evidence type="ECO:0000256" key="24">
    <source>
        <dbReference type="SAM" id="Phobius"/>
    </source>
</evidence>
<feature type="binding site" evidence="20">
    <location>
        <begin position="1149"/>
        <end position="1150"/>
    </location>
    <ligand>
        <name>ATP</name>
        <dbReference type="ChEBI" id="CHEBI:30616"/>
    </ligand>
</feature>
<dbReference type="GO" id="GO:0051897">
    <property type="term" value="P:positive regulation of phosphatidylinositol 3-kinase/protein kinase B signal transduction"/>
    <property type="evidence" value="ECO:0007669"/>
    <property type="project" value="TreeGrafter"/>
</dbReference>
<dbReference type="Ensembl" id="ENSAOCT00000051861.1">
    <property type="protein sequence ID" value="ENSAOCP00000049802.1"/>
    <property type="gene ID" value="ENSAOCG00000014811.2"/>
</dbReference>
<feature type="chain" id="PRO_5043490428" description="Tyrosine-protein kinase receptor" evidence="25">
    <location>
        <begin position="30"/>
        <end position="1421"/>
    </location>
</feature>
<evidence type="ECO:0000256" key="9">
    <source>
        <dbReference type="ARBA" id="ARBA00022741"/>
    </source>
</evidence>
<evidence type="ECO:0000256" key="25">
    <source>
        <dbReference type="SAM" id="SignalP"/>
    </source>
</evidence>
<evidence type="ECO:0000256" key="7">
    <source>
        <dbReference type="ARBA" id="ARBA00022729"/>
    </source>
</evidence>
<dbReference type="GO" id="GO:0042593">
    <property type="term" value="P:glucose homeostasis"/>
    <property type="evidence" value="ECO:0007669"/>
    <property type="project" value="TreeGrafter"/>
</dbReference>
<feature type="transmembrane region" description="Helical" evidence="24">
    <location>
        <begin position="946"/>
        <end position="971"/>
    </location>
</feature>
<dbReference type="PRINTS" id="PR00109">
    <property type="entry name" value="TYRKINASE"/>
</dbReference>
<reference evidence="29 30" key="1">
    <citation type="submission" date="2022-01" db="EMBL/GenBank/DDBJ databases">
        <title>A chromosome-scale genome assembly of the false clownfish, Amphiprion ocellaris.</title>
        <authorList>
            <person name="Ryu T."/>
        </authorList>
    </citation>
    <scope>NUCLEOTIDE SEQUENCE [LARGE SCALE GENOMIC DNA]</scope>
</reference>
<dbReference type="SUPFAM" id="SSF49265">
    <property type="entry name" value="Fibronectin type III"/>
    <property type="match status" value="3"/>
</dbReference>
<evidence type="ECO:0000256" key="6">
    <source>
        <dbReference type="ARBA" id="ARBA00022692"/>
    </source>
</evidence>
<evidence type="ECO:0000256" key="17">
    <source>
        <dbReference type="ARBA" id="ARBA00023180"/>
    </source>
</evidence>
<dbReference type="Pfam" id="PF00041">
    <property type="entry name" value="fn3"/>
    <property type="match status" value="2"/>
</dbReference>
<feature type="compositionally biased region" description="Low complexity" evidence="23">
    <location>
        <begin position="1347"/>
        <end position="1359"/>
    </location>
</feature>
<feature type="region of interest" description="Disordered" evidence="23">
    <location>
        <begin position="756"/>
        <end position="786"/>
    </location>
</feature>
<comment type="similarity">
    <text evidence="22">Belongs to the protein kinase superfamily. Tyr protein kinase family. Insulin receptor subfamily.</text>
</comment>
<evidence type="ECO:0000256" key="14">
    <source>
        <dbReference type="ARBA" id="ARBA00023137"/>
    </source>
</evidence>
<dbReference type="GO" id="GO:0043548">
    <property type="term" value="F:phosphatidylinositol 3-kinase binding"/>
    <property type="evidence" value="ECO:0007669"/>
    <property type="project" value="InterPro"/>
</dbReference>
<dbReference type="Gene3D" id="3.30.200.20">
    <property type="entry name" value="Phosphorylase Kinase, domain 1"/>
    <property type="match status" value="1"/>
</dbReference>
<feature type="domain" description="Fibronectin type-III" evidence="27">
    <location>
        <begin position="620"/>
        <end position="716"/>
    </location>
</feature>
<dbReference type="GO" id="GO:0046328">
    <property type="term" value="P:regulation of JNK cascade"/>
    <property type="evidence" value="ECO:0007669"/>
    <property type="project" value="TreeGrafter"/>
</dbReference>
<dbReference type="PROSITE" id="PS00239">
    <property type="entry name" value="RECEPTOR_TYR_KIN_II"/>
    <property type="match status" value="1"/>
</dbReference>
<dbReference type="InterPro" id="IPR008266">
    <property type="entry name" value="Tyr_kinase_AS"/>
</dbReference>
<dbReference type="InterPro" id="IPR003961">
    <property type="entry name" value="FN3_dom"/>
</dbReference>
<evidence type="ECO:0000259" key="28">
    <source>
        <dbReference type="PROSITE" id="PS51379"/>
    </source>
</evidence>
<evidence type="ECO:0000256" key="15">
    <source>
        <dbReference type="ARBA" id="ARBA00023157"/>
    </source>
</evidence>
<keyword evidence="12 24" id="KW-1133">Transmembrane helix</keyword>
<dbReference type="InterPro" id="IPR002011">
    <property type="entry name" value="Tyr_kinase_rcpt_2_CS"/>
</dbReference>
<dbReference type="Proteomes" id="UP001501940">
    <property type="component" value="Chromosome 1"/>
</dbReference>
<evidence type="ECO:0000256" key="8">
    <source>
        <dbReference type="ARBA" id="ARBA00022737"/>
    </source>
</evidence>
<feature type="binding site" evidence="20 21">
    <location>
        <position position="1046"/>
    </location>
    <ligand>
        <name>ATP</name>
        <dbReference type="ChEBI" id="CHEBI:30616"/>
    </ligand>
</feature>
<dbReference type="InterPro" id="IPR017896">
    <property type="entry name" value="4Fe4S_Fe-S-bd"/>
</dbReference>
<keyword evidence="10" id="KW-0418">Kinase</keyword>
<evidence type="ECO:0000256" key="19">
    <source>
        <dbReference type="PIRSR" id="PIRSR000620-1"/>
    </source>
</evidence>
<keyword evidence="13 24" id="KW-0472">Membrane</keyword>
<evidence type="ECO:0000256" key="3">
    <source>
        <dbReference type="ARBA" id="ARBA00022553"/>
    </source>
</evidence>
<dbReference type="PANTHER" id="PTHR24416">
    <property type="entry name" value="TYROSINE-PROTEIN KINASE RECEPTOR"/>
    <property type="match status" value="1"/>
</dbReference>
<dbReference type="SMART" id="SM00219">
    <property type="entry name" value="TyrKc"/>
    <property type="match status" value="1"/>
</dbReference>
<feature type="domain" description="Fibronectin type-III" evidence="27">
    <location>
        <begin position="849"/>
        <end position="942"/>
    </location>
</feature>
<dbReference type="InterPro" id="IPR006212">
    <property type="entry name" value="Furin_repeat"/>
</dbReference>
<evidence type="ECO:0000256" key="10">
    <source>
        <dbReference type="ARBA" id="ARBA00022777"/>
    </source>
</evidence>
<keyword evidence="15" id="KW-1015">Disulfide bond</keyword>
<dbReference type="FunFam" id="3.80.20.20:FF:000002">
    <property type="entry name" value="Tyrosine-protein kinase receptor"/>
    <property type="match status" value="1"/>
</dbReference>
<dbReference type="PIRSF" id="PIRSF000620">
    <property type="entry name" value="Insulin_receptor"/>
    <property type="match status" value="1"/>
</dbReference>
<comment type="subcellular location">
    <subcellularLocation>
        <location evidence="1">Cell membrane</location>
        <topology evidence="1">Single-pass type I membrane protein</topology>
    </subcellularLocation>
</comment>
<dbReference type="Gene3D" id="2.60.40.10">
    <property type="entry name" value="Immunoglobulins"/>
    <property type="match status" value="3"/>
</dbReference>
<dbReference type="SUPFAM" id="SSF57184">
    <property type="entry name" value="Growth factor receptor domain"/>
    <property type="match status" value="1"/>
</dbReference>
<evidence type="ECO:0000256" key="16">
    <source>
        <dbReference type="ARBA" id="ARBA00023170"/>
    </source>
</evidence>
<keyword evidence="30" id="KW-1185">Reference proteome</keyword>
<feature type="region of interest" description="Disordered" evidence="23">
    <location>
        <begin position="685"/>
        <end position="709"/>
    </location>
</feature>
<sequence>MRSRMERSRLTLFWGLMLGLSSCLRPATAEICGPSIDIGNDISEFRRLENCTVVEGYLQILLIGDKNNNNINQEVFRSLSFPKLTMITDYLLLFRVSGLDSLSTLFPNLTVIRGRNLFYNYALVIFEMTSLKDIGLYNLRNITRGAIRIEKNPELCYLDSIDWSLIMDAEFNNYIAGNKQSKECSDVCPGIMENNPQCRKTMFNNNYNYRCWNSNYCQKECAQKCGRRACTVDGECCHPQCLGSCTVPGSDTACAACVHYYHQGRCVADCPQGTYKFEGWRCISAELCSKVHLPDFDSFIIHGGECMPECPSGYTRTAPNSMFCTACDGLCDKVCEEKVIDSMDAAQSLKGCTVIKGNLHINIRRGRKYCSVLQQHYNNMVAELESFTGLIQRVTGYVRITHSHTLSSLAFLRSLRYIDGESLQDDMYAFSAFDNQQLQYLWDWKQHNLTIKAGKLFFRANPKLCMSEIRNMWEKTGIQGRFDESDFRNNGDRASCESTILKFRSNSTSSTRIKLTWQRYRPPDYRDLISFIVYYKEAPYQNITEFEGQDGCGSNSWNMVDVELRPDKDSDPGVLLSNLKPWTQYAIFVKAITLMVEDKHMPGAKSKVVYIRTSPSAPSMPQDVRAYSNSSTQLVVRWSPPISPNGNQTYYLVRWQQQAEDRELYQHNYCSKELKIPIRIAAIGVGDQEEDTKPTKPDPDGPDKGPCCPCPKSVEDLEAEAADASYRKVFENFLHNSIFTPRPPDRRRRDLFGVANSTHSRRNRLHANSSTVPPPHAAGNSSAADLEPADREFEFMEQSVTERELQISGLQPFTVYRIDIHACNRQVQRCSAAEFVFSRTKPAEKADDIPGSVSWEGHEDWVFLRWPEPPHPNGLILMYEIKFKLATETEKHECVSGQMYQTQRGVRLSNLSPGNYSVRVRATSLAGNGSWTHSLDLYVAERYENVLYAMIMVPIAIVILICALAAILVVFNKKRNSDRLGNGVLYASVNPEYFSAAEMYVPDEWEVAREKISLSRELGQGSFGMVYEGVAKGVVKDEPETRVAIKTVNESASMRERIEFLNEASVMKDIFSVRLLGVVSQGQPTLVIMELMTRGDLKSYLRSLRPKEQQWSSLSLPPLKKMLQMAGQIADGMAYLNANKFVHRDLAARNCMVAEDFTVKIGDFGMTRDIYETDYYRKGGKGLLPVRWMSPESLKDGVFTTNSDVWSFGVVLWEIATLAEQPYQGLSNEQVLRFVMEGGLLEKPQNCPDMLFELMRMCWQYNPKMRPSFVEIISSVKDELEPSFREVSFFYSADNKPAEAPQLHLDKLDNMDDVPLDPPSSTQPQQTPAPQQTPPSPSSEAPPAPSLAPSSPSSPCTSSVAMDKQPSGQQAANGLSGAGSGLGTSSGVTMRPSLDELPPYAHMNGGRKNERTMPLPQSSAC</sequence>
<dbReference type="CDD" id="cd05032">
    <property type="entry name" value="PTKc_InsR_like"/>
    <property type="match status" value="1"/>
</dbReference>
<dbReference type="Pfam" id="PF07714">
    <property type="entry name" value="PK_Tyr_Ser-Thr"/>
    <property type="match status" value="1"/>
</dbReference>
<dbReference type="InterPro" id="IPR006211">
    <property type="entry name" value="Furin-like_Cys-rich_dom"/>
</dbReference>
<accession>A0AAQ5YA16</accession>
<feature type="compositionally biased region" description="Low complexity" evidence="23">
    <location>
        <begin position="1319"/>
        <end position="1330"/>
    </location>
</feature>
<reference evidence="29" key="3">
    <citation type="submission" date="2025-09" db="UniProtKB">
        <authorList>
            <consortium name="Ensembl"/>
        </authorList>
    </citation>
    <scope>IDENTIFICATION</scope>
</reference>
<keyword evidence="16 22" id="KW-0675">Receptor</keyword>
<protein>
    <recommendedName>
        <fullName evidence="22">Tyrosine-protein kinase receptor</fullName>
        <ecNumber evidence="22">2.7.10.1</ecNumber>
    </recommendedName>
</protein>
<dbReference type="FunFam" id="2.60.40.10:FF:000087">
    <property type="entry name" value="Tyrosine-protein kinase receptor"/>
    <property type="match status" value="1"/>
</dbReference>
<keyword evidence="2" id="KW-1003">Cell membrane</keyword>
<dbReference type="PROSITE" id="PS51379">
    <property type="entry name" value="4FE4S_FER_2"/>
    <property type="match status" value="1"/>
</dbReference>
<dbReference type="SUPFAM" id="SSF56112">
    <property type="entry name" value="Protein kinase-like (PK-like)"/>
    <property type="match status" value="1"/>
</dbReference>
<dbReference type="Gene3D" id="2.10.220.10">
    <property type="entry name" value="Hormone Receptor, Insulin-like Growth Factor Receptor 1, Chain A, domain 2"/>
    <property type="match status" value="1"/>
</dbReference>
<dbReference type="FunFam" id="3.30.200.20:FF:000026">
    <property type="entry name" value="Tyrosine-protein kinase receptor"/>
    <property type="match status" value="1"/>
</dbReference>
<dbReference type="CDD" id="cd00063">
    <property type="entry name" value="FN3"/>
    <property type="match status" value="3"/>
</dbReference>
<dbReference type="InterPro" id="IPR011009">
    <property type="entry name" value="Kinase-like_dom_sf"/>
</dbReference>
<feature type="binding site" evidence="20">
    <location>
        <position position="1022"/>
    </location>
    <ligand>
        <name>ATP</name>
        <dbReference type="ChEBI" id="CHEBI:30616"/>
    </ligand>
</feature>
<dbReference type="InterPro" id="IPR016246">
    <property type="entry name" value="Tyr_kinase_insulin-like_rcpt"/>
</dbReference>
<evidence type="ECO:0000256" key="11">
    <source>
        <dbReference type="ARBA" id="ARBA00022840"/>
    </source>
</evidence>
<keyword evidence="8" id="KW-0677">Repeat</keyword>
<proteinExistence type="inferred from homology"/>
<dbReference type="GO" id="GO:0043560">
    <property type="term" value="F:insulin receptor substrate binding"/>
    <property type="evidence" value="ECO:0007669"/>
    <property type="project" value="InterPro"/>
</dbReference>
<dbReference type="Gene3D" id="3.80.20.20">
    <property type="entry name" value="Receptor L-domain"/>
    <property type="match status" value="2"/>
</dbReference>
<keyword evidence="9 20" id="KW-0547">Nucleotide-binding</keyword>
<dbReference type="FunFam" id="2.60.40.10:FF:000108">
    <property type="entry name" value="Tyrosine-protein kinase receptor"/>
    <property type="match status" value="1"/>
</dbReference>
<dbReference type="GO" id="GO:0005524">
    <property type="term" value="F:ATP binding"/>
    <property type="evidence" value="ECO:0007669"/>
    <property type="project" value="UniProtKB-UniRule"/>
</dbReference>
<evidence type="ECO:0000256" key="4">
    <source>
        <dbReference type="ARBA" id="ARBA00022679"/>
    </source>
</evidence>
<feature type="binding site" evidence="20">
    <location>
        <begin position="1090"/>
        <end position="1096"/>
    </location>
    <ligand>
        <name>ATP</name>
        <dbReference type="ChEBI" id="CHEBI:30616"/>
    </ligand>
</feature>
<dbReference type="SUPFAM" id="SSF52058">
    <property type="entry name" value="L domain-like"/>
    <property type="match status" value="2"/>
</dbReference>
<keyword evidence="11 20" id="KW-0067">ATP-binding</keyword>
<dbReference type="InterPro" id="IPR036941">
    <property type="entry name" value="Rcpt_L-dom_sf"/>
</dbReference>
<dbReference type="InterPro" id="IPR000719">
    <property type="entry name" value="Prot_kinase_dom"/>
</dbReference>
<dbReference type="InterPro" id="IPR050122">
    <property type="entry name" value="RTK"/>
</dbReference>
<keyword evidence="17" id="KW-0325">Glycoprotein</keyword>
<feature type="compositionally biased region" description="Pro residues" evidence="23">
    <location>
        <begin position="1331"/>
        <end position="1346"/>
    </location>
</feature>
<evidence type="ECO:0000256" key="21">
    <source>
        <dbReference type="PROSITE-ProRule" id="PRU10141"/>
    </source>
</evidence>
<dbReference type="GO" id="GO:0043410">
    <property type="term" value="P:positive regulation of MAPK cascade"/>
    <property type="evidence" value="ECO:0007669"/>
    <property type="project" value="TreeGrafter"/>
</dbReference>
<evidence type="ECO:0000256" key="5">
    <source>
        <dbReference type="ARBA" id="ARBA00022685"/>
    </source>
</evidence>
<dbReference type="PROSITE" id="PS50011">
    <property type="entry name" value="PROTEIN_KINASE_DOM"/>
    <property type="match status" value="1"/>
</dbReference>
<keyword evidence="14" id="KW-0829">Tyrosine-protein kinase</keyword>
<keyword evidence="6 22" id="KW-0812">Transmembrane</keyword>
<dbReference type="InterPro" id="IPR013783">
    <property type="entry name" value="Ig-like_fold"/>
</dbReference>
<evidence type="ECO:0000256" key="18">
    <source>
        <dbReference type="ARBA" id="ARBA00051243"/>
    </source>
</evidence>
<dbReference type="GO" id="GO:0048009">
    <property type="term" value="P:insulin-like growth factor receptor signaling pathway"/>
    <property type="evidence" value="ECO:0007669"/>
    <property type="project" value="TreeGrafter"/>
</dbReference>
<evidence type="ECO:0000313" key="29">
    <source>
        <dbReference type="Ensembl" id="ENSAOCP00000049802.1"/>
    </source>
</evidence>
<evidence type="ECO:0000256" key="20">
    <source>
        <dbReference type="PIRSR" id="PIRSR000620-2"/>
    </source>
</evidence>
<dbReference type="PROSITE" id="PS00109">
    <property type="entry name" value="PROTEIN_KINASE_TYR"/>
    <property type="match status" value="1"/>
</dbReference>
<evidence type="ECO:0000256" key="13">
    <source>
        <dbReference type="ARBA" id="ARBA00023136"/>
    </source>
</evidence>
<keyword evidence="5" id="KW-0165">Cleavage on pair of basic residues</keyword>
<dbReference type="Gene3D" id="1.10.510.10">
    <property type="entry name" value="Transferase(Phosphotransferase) domain 1"/>
    <property type="match status" value="1"/>
</dbReference>
<dbReference type="InterPro" id="IPR001245">
    <property type="entry name" value="Ser-Thr/Tyr_kinase_cat_dom"/>
</dbReference>
<dbReference type="GO" id="GO:0005899">
    <property type="term" value="C:insulin receptor complex"/>
    <property type="evidence" value="ECO:0007669"/>
    <property type="project" value="TreeGrafter"/>
</dbReference>
<evidence type="ECO:0000256" key="23">
    <source>
        <dbReference type="SAM" id="MobiDB-lite"/>
    </source>
</evidence>
<dbReference type="InterPro" id="IPR036116">
    <property type="entry name" value="FN3_sf"/>
</dbReference>
<keyword evidence="4" id="KW-0808">Transferase</keyword>
<feature type="domain" description="4Fe-4S ferredoxin-type" evidence="28">
    <location>
        <begin position="315"/>
        <end position="346"/>
    </location>
</feature>
<dbReference type="EC" id="2.7.10.1" evidence="22"/>
<evidence type="ECO:0000259" key="26">
    <source>
        <dbReference type="PROSITE" id="PS50011"/>
    </source>
</evidence>
<evidence type="ECO:0000256" key="2">
    <source>
        <dbReference type="ARBA" id="ARBA00022475"/>
    </source>
</evidence>
<dbReference type="SMART" id="SM00261">
    <property type="entry name" value="FU"/>
    <property type="match status" value="1"/>
</dbReference>
<dbReference type="PROSITE" id="PS00107">
    <property type="entry name" value="PROTEIN_KINASE_ATP"/>
    <property type="match status" value="1"/>
</dbReference>
<dbReference type="InterPro" id="IPR020635">
    <property type="entry name" value="Tyr_kinase_cat_dom"/>
</dbReference>
<dbReference type="SMART" id="SM00060">
    <property type="entry name" value="FN3"/>
    <property type="match status" value="3"/>
</dbReference>
<dbReference type="GeneTree" id="ENSGT00940000156682"/>
<feature type="domain" description="Fibronectin type-III" evidence="27">
    <location>
        <begin position="499"/>
        <end position="616"/>
    </location>
</feature>
<comment type="catalytic activity">
    <reaction evidence="18 22">
        <text>L-tyrosyl-[protein] + ATP = O-phospho-L-tyrosyl-[protein] + ADP + H(+)</text>
        <dbReference type="Rhea" id="RHEA:10596"/>
        <dbReference type="Rhea" id="RHEA-COMP:10136"/>
        <dbReference type="Rhea" id="RHEA-COMP:20101"/>
        <dbReference type="ChEBI" id="CHEBI:15378"/>
        <dbReference type="ChEBI" id="CHEBI:30616"/>
        <dbReference type="ChEBI" id="CHEBI:46858"/>
        <dbReference type="ChEBI" id="CHEBI:61978"/>
        <dbReference type="ChEBI" id="CHEBI:456216"/>
        <dbReference type="EC" id="2.7.10.1"/>
    </reaction>
</comment>
<feature type="region of interest" description="Disordered" evidence="23">
    <location>
        <begin position="1309"/>
        <end position="1421"/>
    </location>
</feature>
<feature type="compositionally biased region" description="Basic and acidic residues" evidence="23">
    <location>
        <begin position="691"/>
        <end position="703"/>
    </location>
</feature>
<feature type="signal peptide" evidence="25">
    <location>
        <begin position="1"/>
        <end position="29"/>
    </location>
</feature>
<dbReference type="Pfam" id="PF00757">
    <property type="entry name" value="Furin-like"/>
    <property type="match status" value="1"/>
</dbReference>
<reference evidence="29" key="2">
    <citation type="submission" date="2025-08" db="UniProtKB">
        <authorList>
            <consortium name="Ensembl"/>
        </authorList>
    </citation>
    <scope>IDENTIFICATION</scope>
</reference>
<evidence type="ECO:0000256" key="12">
    <source>
        <dbReference type="ARBA" id="ARBA00022989"/>
    </source>
</evidence>
<dbReference type="FunFam" id="3.80.20.20:FF:000001">
    <property type="entry name" value="Tyrosine-protein kinase receptor"/>
    <property type="match status" value="1"/>
</dbReference>
<dbReference type="GO" id="GO:0005009">
    <property type="term" value="F:insulin receptor activity"/>
    <property type="evidence" value="ECO:0007669"/>
    <property type="project" value="TreeGrafter"/>
</dbReference>
<dbReference type="GO" id="GO:0030424">
    <property type="term" value="C:axon"/>
    <property type="evidence" value="ECO:0007669"/>
    <property type="project" value="TreeGrafter"/>
</dbReference>
<dbReference type="FunFam" id="1.10.510.10:FF:000050">
    <property type="entry name" value="Tyrosine-protein kinase receptor"/>
    <property type="match status" value="1"/>
</dbReference>
<dbReference type="CDD" id="cd00064">
    <property type="entry name" value="FU"/>
    <property type="match status" value="1"/>
</dbReference>